<evidence type="ECO:0000256" key="3">
    <source>
        <dbReference type="ARBA" id="ARBA00023110"/>
    </source>
</evidence>
<keyword evidence="6" id="KW-0472">Membrane</keyword>
<dbReference type="Gene3D" id="3.10.50.40">
    <property type="match status" value="1"/>
</dbReference>
<dbReference type="AlphaFoldDB" id="A0A9N9DFR6"/>
<keyword evidence="9" id="KW-1185">Reference proteome</keyword>
<comment type="catalytic activity">
    <reaction evidence="1 5">
        <text>[protein]-peptidylproline (omega=180) = [protein]-peptidylproline (omega=0)</text>
        <dbReference type="Rhea" id="RHEA:16237"/>
        <dbReference type="Rhea" id="RHEA-COMP:10747"/>
        <dbReference type="Rhea" id="RHEA-COMP:10748"/>
        <dbReference type="ChEBI" id="CHEBI:83833"/>
        <dbReference type="ChEBI" id="CHEBI:83834"/>
        <dbReference type="EC" id="5.2.1.8"/>
    </reaction>
</comment>
<dbReference type="SUPFAM" id="SSF54534">
    <property type="entry name" value="FKBP-like"/>
    <property type="match status" value="1"/>
</dbReference>
<evidence type="ECO:0000313" key="9">
    <source>
        <dbReference type="Proteomes" id="UP000789572"/>
    </source>
</evidence>
<organism evidence="8 9">
    <name type="scientific">Paraglomus occultum</name>
    <dbReference type="NCBI Taxonomy" id="144539"/>
    <lineage>
        <taxon>Eukaryota</taxon>
        <taxon>Fungi</taxon>
        <taxon>Fungi incertae sedis</taxon>
        <taxon>Mucoromycota</taxon>
        <taxon>Glomeromycotina</taxon>
        <taxon>Glomeromycetes</taxon>
        <taxon>Paraglomerales</taxon>
        <taxon>Paraglomeraceae</taxon>
        <taxon>Paraglomus</taxon>
    </lineage>
</organism>
<dbReference type="PANTHER" id="PTHR45779">
    <property type="entry name" value="PEPTIDYLPROLYL ISOMERASE"/>
    <property type="match status" value="1"/>
</dbReference>
<dbReference type="EC" id="5.2.1.8" evidence="2 5"/>
<dbReference type="GO" id="GO:0005783">
    <property type="term" value="C:endoplasmic reticulum"/>
    <property type="evidence" value="ECO:0007669"/>
    <property type="project" value="TreeGrafter"/>
</dbReference>
<protein>
    <recommendedName>
        <fullName evidence="2 5">peptidylprolyl isomerase</fullName>
        <ecNumber evidence="2 5">5.2.1.8</ecNumber>
    </recommendedName>
</protein>
<gene>
    <name evidence="8" type="ORF">POCULU_LOCUS9055</name>
</gene>
<dbReference type="GO" id="GO:0003755">
    <property type="term" value="F:peptidyl-prolyl cis-trans isomerase activity"/>
    <property type="evidence" value="ECO:0007669"/>
    <property type="project" value="UniProtKB-KW"/>
</dbReference>
<reference evidence="8" key="1">
    <citation type="submission" date="2021-06" db="EMBL/GenBank/DDBJ databases">
        <authorList>
            <person name="Kallberg Y."/>
            <person name="Tangrot J."/>
            <person name="Rosling A."/>
        </authorList>
    </citation>
    <scope>NUCLEOTIDE SEQUENCE</scope>
    <source>
        <strain evidence="8">IA702</strain>
    </source>
</reference>
<dbReference type="PANTHER" id="PTHR45779:SF7">
    <property type="entry name" value="PEPTIDYLPROLYL ISOMERASE"/>
    <property type="match status" value="1"/>
</dbReference>
<name>A0A9N9DFR6_9GLOM</name>
<evidence type="ECO:0000313" key="8">
    <source>
        <dbReference type="EMBL" id="CAG8634074.1"/>
    </source>
</evidence>
<keyword evidence="6" id="KW-1133">Transmembrane helix</keyword>
<dbReference type="Pfam" id="PF00254">
    <property type="entry name" value="FKBP_C"/>
    <property type="match status" value="1"/>
</dbReference>
<dbReference type="FunFam" id="3.10.50.40:FF:000006">
    <property type="entry name" value="Peptidyl-prolyl cis-trans isomerase"/>
    <property type="match status" value="1"/>
</dbReference>
<evidence type="ECO:0000259" key="7">
    <source>
        <dbReference type="PROSITE" id="PS50059"/>
    </source>
</evidence>
<keyword evidence="3 5" id="KW-0697">Rotamase</keyword>
<evidence type="ECO:0000256" key="5">
    <source>
        <dbReference type="PROSITE-ProRule" id="PRU00277"/>
    </source>
</evidence>
<feature type="transmembrane region" description="Helical" evidence="6">
    <location>
        <begin position="20"/>
        <end position="38"/>
    </location>
</feature>
<dbReference type="InterPro" id="IPR044609">
    <property type="entry name" value="FKBP2/11"/>
</dbReference>
<comment type="caution">
    <text evidence="8">The sequence shown here is derived from an EMBL/GenBank/DDBJ whole genome shotgun (WGS) entry which is preliminary data.</text>
</comment>
<evidence type="ECO:0000256" key="4">
    <source>
        <dbReference type="ARBA" id="ARBA00023235"/>
    </source>
</evidence>
<evidence type="ECO:0000256" key="6">
    <source>
        <dbReference type="SAM" id="Phobius"/>
    </source>
</evidence>
<keyword evidence="6" id="KW-0812">Transmembrane</keyword>
<evidence type="ECO:0000256" key="2">
    <source>
        <dbReference type="ARBA" id="ARBA00013194"/>
    </source>
</evidence>
<keyword evidence="4 5" id="KW-0413">Isomerase</keyword>
<dbReference type="PROSITE" id="PS50059">
    <property type="entry name" value="FKBP_PPIASE"/>
    <property type="match status" value="1"/>
</dbReference>
<dbReference type="Proteomes" id="UP000789572">
    <property type="component" value="Unassembled WGS sequence"/>
</dbReference>
<dbReference type="InterPro" id="IPR001179">
    <property type="entry name" value="PPIase_FKBP_dom"/>
</dbReference>
<dbReference type="EMBL" id="CAJVPJ010003059">
    <property type="protein sequence ID" value="CAG8634074.1"/>
    <property type="molecule type" value="Genomic_DNA"/>
</dbReference>
<sequence length="161" mass="17622">MLHYKKTSLASDAVTFPSIMRRVLYVIAIVLITCTFVATKEPPKKLQIGIKNRVSEGQCNRKATDGDQVSVHYTGTLFEDGTEFDSSRKRNEPLKFTLGVGQVIKGWDQGIRGMCVGEKRKLIIPAELGYGERGAPPSIPANAALVFDVELVAIGSNRAEL</sequence>
<evidence type="ECO:0000256" key="1">
    <source>
        <dbReference type="ARBA" id="ARBA00000971"/>
    </source>
</evidence>
<dbReference type="InterPro" id="IPR046357">
    <property type="entry name" value="PPIase_dom_sf"/>
</dbReference>
<feature type="domain" description="PPIase FKBP-type" evidence="7">
    <location>
        <begin position="66"/>
        <end position="155"/>
    </location>
</feature>
<accession>A0A9N9DFR6</accession>
<dbReference type="OrthoDB" id="1902587at2759"/>
<proteinExistence type="predicted"/>